<organism evidence="6 7">
    <name type="scientific">Nocardia vermiculata</name>
    <dbReference type="NCBI Taxonomy" id="257274"/>
    <lineage>
        <taxon>Bacteria</taxon>
        <taxon>Bacillati</taxon>
        <taxon>Actinomycetota</taxon>
        <taxon>Actinomycetes</taxon>
        <taxon>Mycobacteriales</taxon>
        <taxon>Nocardiaceae</taxon>
        <taxon>Nocardia</taxon>
    </lineage>
</organism>
<dbReference type="Pfam" id="PF00440">
    <property type="entry name" value="TetR_N"/>
    <property type="match status" value="1"/>
</dbReference>
<reference evidence="6 7" key="1">
    <citation type="submission" date="2020-04" db="EMBL/GenBank/DDBJ databases">
        <title>MicrobeNet Type strains.</title>
        <authorList>
            <person name="Nicholson A.C."/>
        </authorList>
    </citation>
    <scope>NUCLEOTIDE SEQUENCE [LARGE SCALE GENOMIC DNA]</scope>
    <source>
        <strain evidence="6 7">JCM 12354</strain>
    </source>
</reference>
<dbReference type="InterPro" id="IPR050109">
    <property type="entry name" value="HTH-type_TetR-like_transc_reg"/>
</dbReference>
<gene>
    <name evidence="6" type="ORF">HGA08_17555</name>
</gene>
<dbReference type="Pfam" id="PF17939">
    <property type="entry name" value="TetR_C_30"/>
    <property type="match status" value="1"/>
</dbReference>
<evidence type="ECO:0000259" key="4">
    <source>
        <dbReference type="Pfam" id="PF00440"/>
    </source>
</evidence>
<dbReference type="Proteomes" id="UP000565711">
    <property type="component" value="Unassembled WGS sequence"/>
</dbReference>
<evidence type="ECO:0000313" key="7">
    <source>
        <dbReference type="Proteomes" id="UP000565711"/>
    </source>
</evidence>
<comment type="caution">
    <text evidence="6">The sequence shown here is derived from an EMBL/GenBank/DDBJ whole genome shotgun (WGS) entry which is preliminary data.</text>
</comment>
<dbReference type="SUPFAM" id="SSF46689">
    <property type="entry name" value="Homeodomain-like"/>
    <property type="match status" value="1"/>
</dbReference>
<keyword evidence="2" id="KW-0238">DNA-binding</keyword>
<keyword evidence="1" id="KW-0805">Transcription regulation</keyword>
<dbReference type="AlphaFoldDB" id="A0A846XZJ1"/>
<accession>A0A846XZJ1</accession>
<dbReference type="EMBL" id="JAAXOP010000009">
    <property type="protein sequence ID" value="NKY52027.1"/>
    <property type="molecule type" value="Genomic_DNA"/>
</dbReference>
<dbReference type="Gene3D" id="1.10.357.10">
    <property type="entry name" value="Tetracycline Repressor, domain 2"/>
    <property type="match status" value="1"/>
</dbReference>
<keyword evidence="7" id="KW-1185">Reference proteome</keyword>
<sequence>MTGVDGAKAAMIEAAERLFAEHGVDDVSMRDVAAAAGQRNNSAVQYHFNGRDGLLREVFRNRMTDINQARHLYLAEIDRDGRGDDVRALVEAGLLPLTRFLGSAPEGSHYARFIARVAPTVEFFGADFDETADANLEVVKRLVRALDHLPRRTARERVELMFNMVVSALAVFEQRRAEGRPATKTTFDDTVDHLIDMAVGSLSAADSRRAGRRRRASAGTR</sequence>
<feature type="domain" description="HTH tetR-type" evidence="4">
    <location>
        <begin position="12"/>
        <end position="58"/>
    </location>
</feature>
<evidence type="ECO:0000256" key="3">
    <source>
        <dbReference type="ARBA" id="ARBA00023163"/>
    </source>
</evidence>
<evidence type="ECO:0000313" key="6">
    <source>
        <dbReference type="EMBL" id="NKY52027.1"/>
    </source>
</evidence>
<evidence type="ECO:0000256" key="1">
    <source>
        <dbReference type="ARBA" id="ARBA00023015"/>
    </source>
</evidence>
<dbReference type="RefSeq" id="WP_067871140.1">
    <property type="nucleotide sequence ID" value="NZ_JAAXOP010000009.1"/>
</dbReference>
<dbReference type="PANTHER" id="PTHR30055">
    <property type="entry name" value="HTH-TYPE TRANSCRIPTIONAL REGULATOR RUTR"/>
    <property type="match status" value="1"/>
</dbReference>
<dbReference type="GO" id="GO:0000976">
    <property type="term" value="F:transcription cis-regulatory region binding"/>
    <property type="evidence" value="ECO:0007669"/>
    <property type="project" value="TreeGrafter"/>
</dbReference>
<dbReference type="InterPro" id="IPR001647">
    <property type="entry name" value="HTH_TetR"/>
</dbReference>
<feature type="domain" description="PsrA tetracyclin repressor-like C-terminal" evidence="5">
    <location>
        <begin position="95"/>
        <end position="200"/>
    </location>
</feature>
<dbReference type="InterPro" id="IPR041586">
    <property type="entry name" value="PsrA_TetR_C"/>
</dbReference>
<evidence type="ECO:0000256" key="2">
    <source>
        <dbReference type="ARBA" id="ARBA00023125"/>
    </source>
</evidence>
<proteinExistence type="predicted"/>
<dbReference type="InterPro" id="IPR009057">
    <property type="entry name" value="Homeodomain-like_sf"/>
</dbReference>
<evidence type="ECO:0000259" key="5">
    <source>
        <dbReference type="Pfam" id="PF17939"/>
    </source>
</evidence>
<dbReference type="PANTHER" id="PTHR30055:SF234">
    <property type="entry name" value="HTH-TYPE TRANSCRIPTIONAL REGULATOR BETI"/>
    <property type="match status" value="1"/>
</dbReference>
<keyword evidence="3" id="KW-0804">Transcription</keyword>
<name>A0A846XZJ1_9NOCA</name>
<protein>
    <submittedName>
        <fullName evidence="6">TetR family transcriptional regulator</fullName>
    </submittedName>
</protein>
<dbReference type="GO" id="GO:0003700">
    <property type="term" value="F:DNA-binding transcription factor activity"/>
    <property type="evidence" value="ECO:0007669"/>
    <property type="project" value="TreeGrafter"/>
</dbReference>